<dbReference type="AlphaFoldDB" id="A0A3P1CJR7"/>
<evidence type="ECO:0000313" key="5">
    <source>
        <dbReference type="Proteomes" id="UP000274271"/>
    </source>
</evidence>
<evidence type="ECO:0000256" key="1">
    <source>
        <dbReference type="SAM" id="MobiDB-lite"/>
    </source>
</evidence>
<feature type="region of interest" description="Disordered" evidence="1">
    <location>
        <begin position="193"/>
        <end position="214"/>
    </location>
</feature>
<dbReference type="EMBL" id="RQJP01000003">
    <property type="protein sequence ID" value="RRB13581.1"/>
    <property type="molecule type" value="Genomic_DNA"/>
</dbReference>
<feature type="transmembrane region" description="Helical" evidence="2">
    <location>
        <begin position="382"/>
        <end position="400"/>
    </location>
</feature>
<feature type="compositionally biased region" description="Basic residues" evidence="1">
    <location>
        <begin position="198"/>
        <end position="207"/>
    </location>
</feature>
<dbReference type="Pfam" id="PF04235">
    <property type="entry name" value="DUF418"/>
    <property type="match status" value="1"/>
</dbReference>
<feature type="transmembrane region" description="Helical" evidence="2">
    <location>
        <begin position="67"/>
        <end position="92"/>
    </location>
</feature>
<accession>A0A3P1CJR7</accession>
<dbReference type="InterPro" id="IPR007349">
    <property type="entry name" value="DUF418"/>
</dbReference>
<keyword evidence="2" id="KW-0812">Transmembrane</keyword>
<feature type="transmembrane region" description="Helical" evidence="2">
    <location>
        <begin position="298"/>
        <end position="318"/>
    </location>
</feature>
<dbReference type="OrthoDB" id="9807744at2"/>
<feature type="domain" description="DUF418" evidence="3">
    <location>
        <begin position="283"/>
        <end position="450"/>
    </location>
</feature>
<dbReference type="PANTHER" id="PTHR30590">
    <property type="entry name" value="INNER MEMBRANE PROTEIN"/>
    <property type="match status" value="1"/>
</dbReference>
<keyword evidence="5" id="KW-1185">Reference proteome</keyword>
<sequence length="468" mass="53049">MNPVQASHPDAFLPEASSERVPMLDLLRGMAVLGILVTTIQTFGLTEAQVQQLIRGPHGGTYKLATLVQVLFGNAMPALFTMVFGAGILLFLARPKTAAGMAIPELYIRRQLWLIAFGLINALGFLCTSDLLFFYGIIGVFLFPFRLLSTRALLIAAIITALIYSGKTYWNFREQQQNYEKFQTVEGLEKKQKNLEKKGKKNSKAKKRELTDEQKEAKSAWEGLLNDQKFDPKQNDATIKAMRSDYSTVWNHLLPKIQATQAQYFYRLGLWDLASMLLLGMVLFRRGFFTNQLSTRQYVILAIGGLLTGLTLNGLAAFSHESLLRDFTKYVATNGLPWHDVFRPFAQAFSAMGWASLVLVIYRAGLVLWLWQAIGAVGQMGLTAYLIQSVMGTLFFYGYGFGYFDALPFHQLYTVVAEIWLLQLVFSVVWLRHYRLGPVEWLWESLSYGKWQPMRRHETSPETARALS</sequence>
<evidence type="ECO:0000256" key="2">
    <source>
        <dbReference type="SAM" id="Phobius"/>
    </source>
</evidence>
<dbReference type="InterPro" id="IPR052529">
    <property type="entry name" value="Bact_Transport_Assoc"/>
</dbReference>
<evidence type="ECO:0000313" key="4">
    <source>
        <dbReference type="EMBL" id="RRB13581.1"/>
    </source>
</evidence>
<reference evidence="4 5" key="1">
    <citation type="submission" date="2018-11" db="EMBL/GenBank/DDBJ databases">
        <authorList>
            <person name="Zhou Z."/>
            <person name="Wang G."/>
        </authorList>
    </citation>
    <scope>NUCLEOTIDE SEQUENCE [LARGE SCALE GENOMIC DNA]</scope>
    <source>
        <strain evidence="4 5">KCTC42998</strain>
    </source>
</reference>
<dbReference type="RefSeq" id="WP_124907479.1">
    <property type="nucleotide sequence ID" value="NZ_RQJP01000003.1"/>
</dbReference>
<dbReference type="PANTHER" id="PTHR30590:SF2">
    <property type="entry name" value="INNER MEMBRANE PROTEIN"/>
    <property type="match status" value="1"/>
</dbReference>
<feature type="transmembrane region" description="Helical" evidence="2">
    <location>
        <begin position="112"/>
        <end position="145"/>
    </location>
</feature>
<feature type="transmembrane region" description="Helical" evidence="2">
    <location>
        <begin position="412"/>
        <end position="431"/>
    </location>
</feature>
<proteinExistence type="predicted"/>
<gene>
    <name evidence="4" type="ORF">EHT87_15070</name>
</gene>
<keyword evidence="2" id="KW-0472">Membrane</keyword>
<evidence type="ECO:0000259" key="3">
    <source>
        <dbReference type="Pfam" id="PF04235"/>
    </source>
</evidence>
<organism evidence="4 5">
    <name type="scientific">Larkinella knui</name>
    <dbReference type="NCBI Taxonomy" id="2025310"/>
    <lineage>
        <taxon>Bacteria</taxon>
        <taxon>Pseudomonadati</taxon>
        <taxon>Bacteroidota</taxon>
        <taxon>Cytophagia</taxon>
        <taxon>Cytophagales</taxon>
        <taxon>Spirosomataceae</taxon>
        <taxon>Larkinella</taxon>
    </lineage>
</organism>
<feature type="transmembrane region" description="Helical" evidence="2">
    <location>
        <begin position="152"/>
        <end position="170"/>
    </location>
</feature>
<dbReference type="Proteomes" id="UP000274271">
    <property type="component" value="Unassembled WGS sequence"/>
</dbReference>
<protein>
    <submittedName>
        <fullName evidence="4">DUF418 domain-containing protein</fullName>
    </submittedName>
</protein>
<keyword evidence="2" id="KW-1133">Transmembrane helix</keyword>
<feature type="transmembrane region" description="Helical" evidence="2">
    <location>
        <begin position="345"/>
        <end position="370"/>
    </location>
</feature>
<name>A0A3P1CJR7_9BACT</name>
<comment type="caution">
    <text evidence="4">The sequence shown here is derived from an EMBL/GenBank/DDBJ whole genome shotgun (WGS) entry which is preliminary data.</text>
</comment>